<dbReference type="PANTHER" id="PTHR33186">
    <property type="entry name" value="OS10G0136150 PROTEIN-RELATED"/>
    <property type="match status" value="1"/>
</dbReference>
<evidence type="ECO:0000313" key="2">
    <source>
        <dbReference type="EMBL" id="VAH46454.1"/>
    </source>
</evidence>
<dbReference type="EMBL" id="LT934114">
    <property type="protein sequence ID" value="VAH46454.1"/>
    <property type="molecule type" value="Genomic_DNA"/>
</dbReference>
<dbReference type="Pfam" id="PF23635">
    <property type="entry name" value="Beta-prop_AT5G49610-like"/>
    <property type="match status" value="1"/>
</dbReference>
<protein>
    <recommendedName>
        <fullName evidence="1">F-box protein AT5G49610-like beta-propeller domain-containing protein</fullName>
    </recommendedName>
</protein>
<organism evidence="2 3">
    <name type="scientific">Triticum turgidum subsp. durum</name>
    <name type="common">Durum wheat</name>
    <name type="synonym">Triticum durum</name>
    <dbReference type="NCBI Taxonomy" id="4567"/>
    <lineage>
        <taxon>Eukaryota</taxon>
        <taxon>Viridiplantae</taxon>
        <taxon>Streptophyta</taxon>
        <taxon>Embryophyta</taxon>
        <taxon>Tracheophyta</taxon>
        <taxon>Spermatophyta</taxon>
        <taxon>Magnoliopsida</taxon>
        <taxon>Liliopsida</taxon>
        <taxon>Poales</taxon>
        <taxon>Poaceae</taxon>
        <taxon>BOP clade</taxon>
        <taxon>Pooideae</taxon>
        <taxon>Triticodae</taxon>
        <taxon>Triticeae</taxon>
        <taxon>Triticinae</taxon>
        <taxon>Triticum</taxon>
    </lineage>
</organism>
<evidence type="ECO:0000259" key="1">
    <source>
        <dbReference type="Pfam" id="PF23635"/>
    </source>
</evidence>
<keyword evidence="3" id="KW-1185">Reference proteome</keyword>
<gene>
    <name evidence="2" type="ORF">TRITD_2Bv1G126700</name>
</gene>
<dbReference type="Gramene" id="TRITD2Bv1G126700.1">
    <property type="protein sequence ID" value="TRITD2Bv1G126700.1"/>
    <property type="gene ID" value="TRITD2Bv1G126700"/>
</dbReference>
<dbReference type="AlphaFoldDB" id="A0A9R1PMV7"/>
<dbReference type="Proteomes" id="UP000324705">
    <property type="component" value="Chromosome 2B"/>
</dbReference>
<evidence type="ECO:0000313" key="3">
    <source>
        <dbReference type="Proteomes" id="UP000324705"/>
    </source>
</evidence>
<accession>A0A9R1PMV7</accession>
<dbReference type="PANTHER" id="PTHR33186:SF15">
    <property type="entry name" value="OS06G0249850 PROTEIN"/>
    <property type="match status" value="1"/>
</dbReference>
<dbReference type="InterPro" id="IPR056594">
    <property type="entry name" value="AT5G49610-like_b-prop"/>
</dbReference>
<feature type="domain" description="F-box protein AT5G49610-like beta-propeller" evidence="1">
    <location>
        <begin position="2"/>
        <end position="131"/>
    </location>
</feature>
<reference evidence="2 3" key="1">
    <citation type="submission" date="2017-09" db="EMBL/GenBank/DDBJ databases">
        <authorList>
            <consortium name="International Durum Wheat Genome Sequencing Consortium (IDWGSC)"/>
            <person name="Milanesi L."/>
        </authorList>
    </citation>
    <scope>NUCLEOTIDE SEQUENCE [LARGE SCALE GENOMIC DNA]</scope>
    <source>
        <strain evidence="3">cv. Svevo</strain>
    </source>
</reference>
<sequence>MLGYDIVRQELSVIWPPSQHEYYSCTVLVKAEHGKLGFAGVRNGTLYLWSMKDGADGNVEWVQRRVIQHKTMVRTRGLSMPPEVVGFADGHRLIFVRTGNTVFSMELKSGHVRKVYTCRSRNYDVIVVPYMSFSDRAMGRLPSP</sequence>
<proteinExistence type="predicted"/>
<name>A0A9R1PMV7_TRITD</name>